<reference evidence="1 2" key="2">
    <citation type="submission" date="2017-02" db="EMBL/GenBank/DDBJ databases">
        <title>A genome survey and senescence transcriptome analysis in Lentinula edodes.</title>
        <authorList>
            <person name="Sakamoto Y."/>
            <person name="Nakade K."/>
            <person name="Sato S."/>
            <person name="Yoshida Y."/>
            <person name="Miyazaki K."/>
            <person name="Natsume S."/>
            <person name="Konno N."/>
        </authorList>
    </citation>
    <scope>NUCLEOTIDE SEQUENCE [LARGE SCALE GENOMIC DNA]</scope>
    <source>
        <strain evidence="1 2">NBRC 111202</strain>
    </source>
</reference>
<protein>
    <submittedName>
        <fullName evidence="1">Uncharacterized protein</fullName>
    </submittedName>
</protein>
<evidence type="ECO:0000313" key="2">
    <source>
        <dbReference type="Proteomes" id="UP000188533"/>
    </source>
</evidence>
<keyword evidence="2" id="KW-1185">Reference proteome</keyword>
<comment type="caution">
    <text evidence="1">The sequence shown here is derived from an EMBL/GenBank/DDBJ whole genome shotgun (WGS) entry which is preliminary data.</text>
</comment>
<organism evidence="1 2">
    <name type="scientific">Lentinula edodes</name>
    <name type="common">Shiitake mushroom</name>
    <name type="synonym">Lentinus edodes</name>
    <dbReference type="NCBI Taxonomy" id="5353"/>
    <lineage>
        <taxon>Eukaryota</taxon>
        <taxon>Fungi</taxon>
        <taxon>Dikarya</taxon>
        <taxon>Basidiomycota</taxon>
        <taxon>Agaricomycotina</taxon>
        <taxon>Agaricomycetes</taxon>
        <taxon>Agaricomycetidae</taxon>
        <taxon>Agaricales</taxon>
        <taxon>Marasmiineae</taxon>
        <taxon>Omphalotaceae</taxon>
        <taxon>Lentinula</taxon>
    </lineage>
</organism>
<name>A0A1Q3E3E3_LENED</name>
<reference evidence="1 2" key="1">
    <citation type="submission" date="2016-08" db="EMBL/GenBank/DDBJ databases">
        <authorList>
            <consortium name="Lentinula edodes genome sequencing consortium"/>
            <person name="Sakamoto Y."/>
            <person name="Nakade K."/>
            <person name="Sato S."/>
            <person name="Yoshida Y."/>
            <person name="Miyazaki K."/>
            <person name="Natsume S."/>
            <person name="Konno N."/>
        </authorList>
    </citation>
    <scope>NUCLEOTIDE SEQUENCE [LARGE SCALE GENOMIC DNA]</scope>
    <source>
        <strain evidence="1 2">NBRC 111202</strain>
    </source>
</reference>
<dbReference type="EMBL" id="BDGU01000070">
    <property type="protein sequence ID" value="GAW01686.1"/>
    <property type="molecule type" value="Genomic_DNA"/>
</dbReference>
<evidence type="ECO:0000313" key="1">
    <source>
        <dbReference type="EMBL" id="GAW01686.1"/>
    </source>
</evidence>
<gene>
    <name evidence="1" type="ORF">LENED_003296</name>
</gene>
<dbReference type="Proteomes" id="UP000188533">
    <property type="component" value="Unassembled WGS sequence"/>
</dbReference>
<accession>A0A1Q3E3E3</accession>
<dbReference type="AlphaFoldDB" id="A0A1Q3E3E3"/>
<proteinExistence type="predicted"/>
<sequence length="81" mass="8962">MLKPSESDAVKREPTSRRISENLINISFREPLAPSSGYFFATHISHASQSSGIGWNSISRVILRAQGDVPSAVRRPKPRSQ</sequence>